<dbReference type="Proteomes" id="UP000278673">
    <property type="component" value="Unassembled WGS sequence"/>
</dbReference>
<organism evidence="3 4">
    <name type="scientific">Streptomyces triticirhizae</name>
    <dbReference type="NCBI Taxonomy" id="2483353"/>
    <lineage>
        <taxon>Bacteria</taxon>
        <taxon>Bacillati</taxon>
        <taxon>Actinomycetota</taxon>
        <taxon>Actinomycetes</taxon>
        <taxon>Kitasatosporales</taxon>
        <taxon>Streptomycetaceae</taxon>
        <taxon>Streptomyces</taxon>
    </lineage>
</organism>
<dbReference type="InterPro" id="IPR041650">
    <property type="entry name" value="HEPN_Swt1"/>
</dbReference>
<evidence type="ECO:0000259" key="2">
    <source>
        <dbReference type="Pfam" id="PF18731"/>
    </source>
</evidence>
<keyword evidence="4" id="KW-1185">Reference proteome</keyword>
<reference evidence="3 4" key="1">
    <citation type="submission" date="2018-10" db="EMBL/GenBank/DDBJ databases">
        <title>Isolation, diversity and antifungal activity of actinobacteria from wheat.</title>
        <authorList>
            <person name="Han C."/>
        </authorList>
    </citation>
    <scope>NUCLEOTIDE SEQUENCE [LARGE SCALE GENOMIC DNA]</scope>
    <source>
        <strain evidence="3 4">NEAU-YY642</strain>
    </source>
</reference>
<accession>A0A3M2M730</accession>
<evidence type="ECO:0000313" key="4">
    <source>
        <dbReference type="Proteomes" id="UP000278673"/>
    </source>
</evidence>
<dbReference type="RefSeq" id="WP_122182258.1">
    <property type="nucleotide sequence ID" value="NZ_RFFJ01000008.1"/>
</dbReference>
<name>A0A3M2M730_9ACTN</name>
<keyword evidence="3" id="KW-0067">ATP-binding</keyword>
<evidence type="ECO:0000313" key="3">
    <source>
        <dbReference type="EMBL" id="RMI45396.1"/>
    </source>
</evidence>
<proteinExistence type="predicted"/>
<evidence type="ECO:0000256" key="1">
    <source>
        <dbReference type="SAM" id="MobiDB-lite"/>
    </source>
</evidence>
<dbReference type="Pfam" id="PF04465">
    <property type="entry name" value="DUF499"/>
    <property type="match status" value="1"/>
</dbReference>
<dbReference type="EMBL" id="RFFJ01000008">
    <property type="protein sequence ID" value="RMI45396.1"/>
    <property type="molecule type" value="Genomic_DNA"/>
</dbReference>
<feature type="region of interest" description="Disordered" evidence="1">
    <location>
        <begin position="1013"/>
        <end position="1068"/>
    </location>
</feature>
<gene>
    <name evidence="3" type="ORF">EBN88_03330</name>
</gene>
<feature type="domain" description="Swt1-like HEPN" evidence="2">
    <location>
        <begin position="12"/>
        <end position="124"/>
    </location>
</feature>
<keyword evidence="3" id="KW-0547">Nucleotide-binding</keyword>
<sequence>MATSNRERVGNGFELLAEGLGPFVDEVMTAATPNGQDWVKVLEARDAQKFGTNRTYSKSDPAVQLKVITEEWRAGFKDRLSRGEQSIASLLRDHRNKWAHNERYNPDDASHVLDLIERLLTAVGDTHRAAAVRKEKKNLLRAMHDAETREAVRESVRTAVGVPGMVGRGQTIKPWREVIRPHRDVAAGRYASAEFAADLDGVSRNEGGEEYVHPVRFFERTYLTAGLRNLLSLAARRLSGDASADPVINLQTNFGGGKTHSMLALYHLASGTPLAEFPQDLYDVIAETEVVWDGIGEIKRVTLVGNRISAADGETKDDGTHVNTLWGELAWQLGGREAYEKVAAADEAGTNPGRALQELIAVHSPCLILIDEWVAYARELYAKDNLPAGTFDSQFTFAQTLTEAVKAVPGALLVVSIPASDKADGSDDDATGASDLEIGGLHGKAALKRLQNVVRRVAYPWQPATAQESFEIVRRRLFEETDADGRAEIGAVARQFIEFYRSKHGEFPRECSESAYEDRIKAAYPIHPELFDRLYKDWSTLERFQRTRGVLRMMSTVVHALWEANDPSPLIMPGSIPLQDPRVVSELNQYLDDEWKVIISTDVDGEGSIPVRIDEERTTFGQRRLTRRLARTVFFGSAPTLNSDHKGIDRQYVWLGVAIPGDTIGNFGSALDLLSQRTTFFYPENGRYYYSTQASIARYVQDRAEALRGRPEEVWAEIAERLRRDQMKSTGHFARVHPAPEGTDGVPDYEEARLVLLHPRFFHSKSQKETKALDFVAKCLKQRGSSQRINVNQLAFLAPDERRLLELEDAVRDYLAWKEAYAGRGETGLNLTAQQASLAETRCAQADVTVNLRISGTYTWLIVPEQLRGDREYELRPLRCEGSEDRLAVRASKVLVDAGLFTVEFGTRNLRRDLDTHLRSVWETGEVSLGALWGYYRKHPYLMRLRDRSVLEQAMLAVLSDGITWEAEGFALAEGHDETSGAYVGLALPMQNSFGPLTDATLLVRPERANEQRQRELAAAAQAEAARQEAEARAASAGPLASPTVDRPTGDGGRLSADTTTPALSEATAPEPVRNVRFFGSYPVDAERSGRDFAKFVDEILPHLRSASGAEVKIRLEVEARCQDGYPNDKVRTVTENARTLKFDQYGFEDE</sequence>
<dbReference type="AlphaFoldDB" id="A0A3M2M730"/>
<dbReference type="GO" id="GO:0005524">
    <property type="term" value="F:ATP binding"/>
    <property type="evidence" value="ECO:0007669"/>
    <property type="project" value="UniProtKB-KW"/>
</dbReference>
<dbReference type="Pfam" id="PF18731">
    <property type="entry name" value="HEPN_Swt1"/>
    <property type="match status" value="1"/>
</dbReference>
<protein>
    <submittedName>
        <fullName evidence="3">ATP-binding protein</fullName>
    </submittedName>
</protein>
<comment type="caution">
    <text evidence="3">The sequence shown here is derived from an EMBL/GenBank/DDBJ whole genome shotgun (WGS) entry which is preliminary data.</text>
</comment>
<dbReference type="InterPro" id="IPR007555">
    <property type="entry name" value="DUF499"/>
</dbReference>